<dbReference type="Proteomes" id="UP000636709">
    <property type="component" value="Unassembled WGS sequence"/>
</dbReference>
<sequence>MYAPNLETVKIRGCWSLKSLPYVGRGSNNKVVECDCEKEWWDRLEWEDSSQANRYKPIHSRYYKKTMLRASVLRSDPNLAKAATSLPHGSSCPSITVSRIELCVAMPA</sequence>
<dbReference type="OrthoDB" id="678643at2759"/>
<accession>A0A834ZZB8</accession>
<evidence type="ECO:0000313" key="2">
    <source>
        <dbReference type="Proteomes" id="UP000636709"/>
    </source>
</evidence>
<keyword evidence="2" id="KW-1185">Reference proteome</keyword>
<organism evidence="1 2">
    <name type="scientific">Digitaria exilis</name>
    <dbReference type="NCBI Taxonomy" id="1010633"/>
    <lineage>
        <taxon>Eukaryota</taxon>
        <taxon>Viridiplantae</taxon>
        <taxon>Streptophyta</taxon>
        <taxon>Embryophyta</taxon>
        <taxon>Tracheophyta</taxon>
        <taxon>Spermatophyta</taxon>
        <taxon>Magnoliopsida</taxon>
        <taxon>Liliopsida</taxon>
        <taxon>Poales</taxon>
        <taxon>Poaceae</taxon>
        <taxon>PACMAD clade</taxon>
        <taxon>Panicoideae</taxon>
        <taxon>Panicodae</taxon>
        <taxon>Paniceae</taxon>
        <taxon>Anthephorinae</taxon>
        <taxon>Digitaria</taxon>
    </lineage>
</organism>
<dbReference type="AlphaFoldDB" id="A0A834ZZB8"/>
<proteinExistence type="predicted"/>
<gene>
    <name evidence="1" type="ORF">HU200_067014</name>
</gene>
<dbReference type="EMBL" id="JACEFO010003235">
    <property type="protein sequence ID" value="KAF8642994.1"/>
    <property type="molecule type" value="Genomic_DNA"/>
</dbReference>
<reference evidence="1" key="1">
    <citation type="submission" date="2020-07" db="EMBL/GenBank/DDBJ databases">
        <title>Genome sequence and genetic diversity analysis of an under-domesticated orphan crop, white fonio (Digitaria exilis).</title>
        <authorList>
            <person name="Bennetzen J.L."/>
            <person name="Chen S."/>
            <person name="Ma X."/>
            <person name="Wang X."/>
            <person name="Yssel A.E.J."/>
            <person name="Chaluvadi S.R."/>
            <person name="Johnson M."/>
            <person name="Gangashetty P."/>
            <person name="Hamidou F."/>
            <person name="Sanogo M.D."/>
            <person name="Zwaenepoel A."/>
            <person name="Wallace J."/>
            <person name="Van De Peer Y."/>
            <person name="Van Deynze A."/>
        </authorList>
    </citation>
    <scope>NUCLEOTIDE SEQUENCE</scope>
    <source>
        <tissue evidence="1">Leaves</tissue>
    </source>
</reference>
<name>A0A834ZZB8_9POAL</name>
<protein>
    <submittedName>
        <fullName evidence="1">Uncharacterized protein</fullName>
    </submittedName>
</protein>
<evidence type="ECO:0000313" key="1">
    <source>
        <dbReference type="EMBL" id="KAF8642994.1"/>
    </source>
</evidence>
<comment type="caution">
    <text evidence="1">The sequence shown here is derived from an EMBL/GenBank/DDBJ whole genome shotgun (WGS) entry which is preliminary data.</text>
</comment>